<accession>A0A0M8N4S1</accession>
<dbReference type="SUPFAM" id="SSF48537">
    <property type="entry name" value="Phospholipase C/P1 nuclease"/>
    <property type="match status" value="1"/>
</dbReference>
<dbReference type="InterPro" id="IPR003154">
    <property type="entry name" value="S1/P1nuclease"/>
</dbReference>
<dbReference type="AlphaFoldDB" id="A0A0M8N4S1"/>
<reference evidence="9 10" key="1">
    <citation type="submission" date="2015-07" db="EMBL/GenBank/DDBJ databases">
        <title>The genome of the fungus Escovopsis weberi, a specialized disease agent of ant agriculture.</title>
        <authorList>
            <person name="de Man T.J."/>
            <person name="Stajich J.E."/>
            <person name="Kubicek C.P."/>
            <person name="Chenthamara K."/>
            <person name="Atanasova L."/>
            <person name="Druzhinina I.S."/>
            <person name="Birnbaum S."/>
            <person name="Barribeau S.M."/>
            <person name="Teiling C."/>
            <person name="Suen G."/>
            <person name="Currie C."/>
            <person name="Gerardo N.M."/>
        </authorList>
    </citation>
    <scope>NUCLEOTIDE SEQUENCE [LARGE SCALE GENOMIC DNA]</scope>
</reference>
<dbReference type="Proteomes" id="UP000053831">
    <property type="component" value="Unassembled WGS sequence"/>
</dbReference>
<keyword evidence="4" id="KW-0255">Endonuclease</keyword>
<evidence type="ECO:0000256" key="4">
    <source>
        <dbReference type="ARBA" id="ARBA00022759"/>
    </source>
</evidence>
<dbReference type="GO" id="GO:0003676">
    <property type="term" value="F:nucleic acid binding"/>
    <property type="evidence" value="ECO:0007669"/>
    <property type="project" value="InterPro"/>
</dbReference>
<proteinExistence type="inferred from homology"/>
<dbReference type="GO" id="GO:0016788">
    <property type="term" value="F:hydrolase activity, acting on ester bonds"/>
    <property type="evidence" value="ECO:0007669"/>
    <property type="project" value="InterPro"/>
</dbReference>
<evidence type="ECO:0000256" key="3">
    <source>
        <dbReference type="ARBA" id="ARBA00022723"/>
    </source>
</evidence>
<dbReference type="Pfam" id="PF02265">
    <property type="entry name" value="S1-P1_nuclease"/>
    <property type="match status" value="1"/>
</dbReference>
<evidence type="ECO:0000313" key="9">
    <source>
        <dbReference type="EMBL" id="KOS19940.1"/>
    </source>
</evidence>
<feature type="signal peptide" evidence="8">
    <location>
        <begin position="1"/>
        <end position="19"/>
    </location>
</feature>
<dbReference type="Gene3D" id="1.10.575.10">
    <property type="entry name" value="P1 Nuclease"/>
    <property type="match status" value="1"/>
</dbReference>
<keyword evidence="5" id="KW-0378">Hydrolase</keyword>
<name>A0A0M8N4S1_ESCWE</name>
<evidence type="ECO:0000313" key="10">
    <source>
        <dbReference type="Proteomes" id="UP000053831"/>
    </source>
</evidence>
<keyword evidence="2" id="KW-0540">Nuclease</keyword>
<dbReference type="STRING" id="150374.A0A0M8N4S1"/>
<keyword evidence="10" id="KW-1185">Reference proteome</keyword>
<dbReference type="GO" id="GO:0046872">
    <property type="term" value="F:metal ion binding"/>
    <property type="evidence" value="ECO:0007669"/>
    <property type="project" value="UniProtKB-KW"/>
</dbReference>
<evidence type="ECO:0000256" key="5">
    <source>
        <dbReference type="ARBA" id="ARBA00022801"/>
    </source>
</evidence>
<dbReference type="GO" id="GO:0004519">
    <property type="term" value="F:endonuclease activity"/>
    <property type="evidence" value="ECO:0007669"/>
    <property type="project" value="UniProtKB-KW"/>
</dbReference>
<keyword evidence="8" id="KW-0732">Signal</keyword>
<evidence type="ECO:0000256" key="1">
    <source>
        <dbReference type="ARBA" id="ARBA00009547"/>
    </source>
</evidence>
<dbReference type="GO" id="GO:0006308">
    <property type="term" value="P:DNA catabolic process"/>
    <property type="evidence" value="ECO:0007669"/>
    <property type="project" value="InterPro"/>
</dbReference>
<keyword evidence="7" id="KW-0325">Glycoprotein</keyword>
<comment type="caution">
    <text evidence="9">The sequence shown here is derived from an EMBL/GenBank/DDBJ whole genome shotgun (WGS) entry which is preliminary data.</text>
</comment>
<evidence type="ECO:0000256" key="7">
    <source>
        <dbReference type="ARBA" id="ARBA00023180"/>
    </source>
</evidence>
<feature type="chain" id="PRO_5005818941" evidence="8">
    <location>
        <begin position="20"/>
        <end position="305"/>
    </location>
</feature>
<gene>
    <name evidence="9" type="ORF">ESCO_005716</name>
</gene>
<comment type="similarity">
    <text evidence="1">Belongs to the nuclease type I family.</text>
</comment>
<protein>
    <submittedName>
        <fullName evidence="9">Nuclease S1</fullName>
    </submittedName>
</protein>
<evidence type="ECO:0000256" key="8">
    <source>
        <dbReference type="SAM" id="SignalP"/>
    </source>
</evidence>
<dbReference type="PANTHER" id="PTHR33146:SF26">
    <property type="entry name" value="ENDONUCLEASE 4"/>
    <property type="match status" value="1"/>
</dbReference>
<dbReference type="InterPro" id="IPR008947">
    <property type="entry name" value="PLipase_C/P1_nuclease_dom_sf"/>
</dbReference>
<dbReference type="PANTHER" id="PTHR33146">
    <property type="entry name" value="ENDONUCLEASE 4"/>
    <property type="match status" value="1"/>
</dbReference>
<keyword evidence="3" id="KW-0479">Metal-binding</keyword>
<evidence type="ECO:0000256" key="2">
    <source>
        <dbReference type="ARBA" id="ARBA00022722"/>
    </source>
</evidence>
<keyword evidence="6" id="KW-1015">Disulfide bond</keyword>
<dbReference type="EMBL" id="LGSR01000019">
    <property type="protein sequence ID" value="KOS19940.1"/>
    <property type="molecule type" value="Genomic_DNA"/>
</dbReference>
<dbReference type="CDD" id="cd11010">
    <property type="entry name" value="S1-P1_nuclease"/>
    <property type="match status" value="1"/>
</dbReference>
<sequence>MKFSSAITLTIASLPSALAWGSLGHIATAYLASHLVSNTTEAHLKDLLRNQNDDYLASVASWADSVRYTKWGRFTKNFHFIDSHDNPPDDCSVDFKRDCKAGECILTSMANYTRQMLDADLSPWRRAQAAKFVIHFVGDLHQPLHNEDVAHGGNSIHVLWQGKEYNLHHVWDTRIAEKWIGAHGKPTRHARKWAVQLADEIKTGKYAAHRDAWLKDLDMDNAVDTALAWARECNAVVCTHVFPEGPEAIRGQELSGEYFEKAGPVIERLVAQAGVRMAVWLDTAVDRYLAAVKQREEAGFLSEDL</sequence>
<evidence type="ECO:0000256" key="6">
    <source>
        <dbReference type="ARBA" id="ARBA00023157"/>
    </source>
</evidence>
<dbReference type="OrthoDB" id="441446at2759"/>
<organism evidence="9 10">
    <name type="scientific">Escovopsis weberi</name>
    <dbReference type="NCBI Taxonomy" id="150374"/>
    <lineage>
        <taxon>Eukaryota</taxon>
        <taxon>Fungi</taxon>
        <taxon>Dikarya</taxon>
        <taxon>Ascomycota</taxon>
        <taxon>Pezizomycotina</taxon>
        <taxon>Sordariomycetes</taxon>
        <taxon>Hypocreomycetidae</taxon>
        <taxon>Hypocreales</taxon>
        <taxon>Hypocreaceae</taxon>
        <taxon>Escovopsis</taxon>
    </lineage>
</organism>